<dbReference type="PROSITE" id="PS50294">
    <property type="entry name" value="WD_REPEATS_REGION"/>
    <property type="match status" value="1"/>
</dbReference>
<sequence>QNRVQKCICSVASDHSVTLLSLSERKCVVLASRHLFPVVNIKWRPLDDFMIVGCSDGTVYVWQMETGHLDRVLHGISAEEVLYACDENTSAAAAALSSGECGLANPAVHFFRGLRHRNMSAIRHATQRGLHQLQQLSGQSHHDGSDHQKPRAAPLMIQGLRTNPKDPESHILCFDIEALIVQLLSEEYSSMSPGTLESQGLINASEYQKVAALTQSASPDAQKKIADFFGKVKNKAGDMERILKEKDKHGILAKMKEGAENVQTKFQTRAESAGFKPISGDGRKFLFCRLSFNVHYIRVRDICKNLLTCQVAGIRLYFRSTIKLNYRPSSSY</sequence>
<dbReference type="InterPro" id="IPR015943">
    <property type="entry name" value="WD40/YVTN_repeat-like_dom_sf"/>
</dbReference>
<dbReference type="PANTHER" id="PTHR44099">
    <property type="entry name" value="RABCONNECTIN-3B, ISOFORM A"/>
    <property type="match status" value="1"/>
</dbReference>
<evidence type="ECO:0000313" key="3">
    <source>
        <dbReference type="Proteomes" id="UP001558652"/>
    </source>
</evidence>
<proteinExistence type="predicted"/>
<dbReference type="InterPro" id="IPR049916">
    <property type="entry name" value="WDR72-like"/>
</dbReference>
<dbReference type="InterPro" id="IPR036322">
    <property type="entry name" value="WD40_repeat_dom_sf"/>
</dbReference>
<keyword evidence="1" id="KW-0853">WD repeat</keyword>
<keyword evidence="3" id="KW-1185">Reference proteome</keyword>
<dbReference type="Gene3D" id="2.130.10.10">
    <property type="entry name" value="YVTN repeat-like/Quinoprotein amine dehydrogenase"/>
    <property type="match status" value="1"/>
</dbReference>
<evidence type="ECO:0000313" key="2">
    <source>
        <dbReference type="EMBL" id="KAL1123824.1"/>
    </source>
</evidence>
<dbReference type="Proteomes" id="UP001558652">
    <property type="component" value="Unassembled WGS sequence"/>
</dbReference>
<protein>
    <submittedName>
        <fullName evidence="2">Uncharacterized protein</fullName>
    </submittedName>
</protein>
<organism evidence="2 3">
    <name type="scientific">Ranatra chinensis</name>
    <dbReference type="NCBI Taxonomy" id="642074"/>
    <lineage>
        <taxon>Eukaryota</taxon>
        <taxon>Metazoa</taxon>
        <taxon>Ecdysozoa</taxon>
        <taxon>Arthropoda</taxon>
        <taxon>Hexapoda</taxon>
        <taxon>Insecta</taxon>
        <taxon>Pterygota</taxon>
        <taxon>Neoptera</taxon>
        <taxon>Paraneoptera</taxon>
        <taxon>Hemiptera</taxon>
        <taxon>Heteroptera</taxon>
        <taxon>Panheteroptera</taxon>
        <taxon>Nepomorpha</taxon>
        <taxon>Nepidae</taxon>
        <taxon>Ranatrinae</taxon>
        <taxon>Ranatra</taxon>
    </lineage>
</organism>
<gene>
    <name evidence="2" type="ORF">AAG570_001595</name>
</gene>
<dbReference type="PROSITE" id="PS50082">
    <property type="entry name" value="WD_REPEATS_2"/>
    <property type="match status" value="1"/>
</dbReference>
<comment type="caution">
    <text evidence="2">The sequence shown here is derived from an EMBL/GenBank/DDBJ whole genome shotgun (WGS) entry which is preliminary data.</text>
</comment>
<accession>A0ABD0YXA6</accession>
<evidence type="ECO:0000256" key="1">
    <source>
        <dbReference type="PROSITE-ProRule" id="PRU00221"/>
    </source>
</evidence>
<feature type="non-terminal residue" evidence="2">
    <location>
        <position position="1"/>
    </location>
</feature>
<dbReference type="SUPFAM" id="SSF50978">
    <property type="entry name" value="WD40 repeat-like"/>
    <property type="match status" value="1"/>
</dbReference>
<name>A0ABD0YXA6_9HEMI</name>
<reference evidence="2 3" key="1">
    <citation type="submission" date="2024-07" db="EMBL/GenBank/DDBJ databases">
        <title>Chromosome-level genome assembly of the water stick insect Ranatra chinensis (Heteroptera: Nepidae).</title>
        <authorList>
            <person name="Liu X."/>
        </authorList>
    </citation>
    <scope>NUCLEOTIDE SEQUENCE [LARGE SCALE GENOMIC DNA]</scope>
    <source>
        <strain evidence="2">Cailab_2021Rc</strain>
        <tissue evidence="2">Muscle</tissue>
    </source>
</reference>
<dbReference type="PANTHER" id="PTHR44099:SF4">
    <property type="entry name" value="RABCONNECTIN-3B, ISOFORM A"/>
    <property type="match status" value="1"/>
</dbReference>
<dbReference type="InterPro" id="IPR001680">
    <property type="entry name" value="WD40_rpt"/>
</dbReference>
<feature type="repeat" description="WD" evidence="1">
    <location>
        <begin position="31"/>
        <end position="72"/>
    </location>
</feature>
<dbReference type="EMBL" id="JBFDAA010000011">
    <property type="protein sequence ID" value="KAL1123824.1"/>
    <property type="molecule type" value="Genomic_DNA"/>
</dbReference>
<dbReference type="AlphaFoldDB" id="A0ABD0YXA6"/>